<evidence type="ECO:0000256" key="4">
    <source>
        <dbReference type="ARBA" id="ARBA00023242"/>
    </source>
</evidence>
<dbReference type="GO" id="GO:0000172">
    <property type="term" value="C:ribonuclease MRP complex"/>
    <property type="evidence" value="ECO:0007669"/>
    <property type="project" value="TreeGrafter"/>
</dbReference>
<dbReference type="Pfam" id="PF01900">
    <property type="entry name" value="RNase_P_Rpp14"/>
    <property type="match status" value="1"/>
</dbReference>
<evidence type="ECO:0000256" key="5">
    <source>
        <dbReference type="PIRNR" id="PIRNR023803"/>
    </source>
</evidence>
<proteinExistence type="inferred from homology"/>
<dbReference type="GO" id="GO:0004526">
    <property type="term" value="F:ribonuclease P activity"/>
    <property type="evidence" value="ECO:0007669"/>
    <property type="project" value="UniProtKB-EC"/>
</dbReference>
<dbReference type="PIRSF" id="PIRSF023803">
    <property type="entry name" value="Ribonuclease_P_prd"/>
    <property type="match status" value="1"/>
</dbReference>
<dbReference type="InterPro" id="IPR002759">
    <property type="entry name" value="Pop5/Rpp14/Rnp2-like"/>
</dbReference>
<accession>A0A1E4TBN7</accession>
<reference evidence="7" key="1">
    <citation type="submission" date="2016-02" db="EMBL/GenBank/DDBJ databases">
        <title>Comparative genomics of biotechnologically important yeasts.</title>
        <authorList>
            <consortium name="DOE Joint Genome Institute"/>
            <person name="Riley R."/>
            <person name="Haridas S."/>
            <person name="Wolfe K.H."/>
            <person name="Lopes M.R."/>
            <person name="Hittinger C.T."/>
            <person name="Goker M."/>
            <person name="Salamov A."/>
            <person name="Wisecaver J."/>
            <person name="Long T.M."/>
            <person name="Aerts A.L."/>
            <person name="Barry K."/>
            <person name="Choi C."/>
            <person name="Clum A."/>
            <person name="Coughlan A.Y."/>
            <person name="Deshpande S."/>
            <person name="Douglass A.P."/>
            <person name="Hanson S.J."/>
            <person name="Klenk H.-P."/>
            <person name="Labutti K."/>
            <person name="Lapidus A."/>
            <person name="Lindquist E."/>
            <person name="Lipzen A."/>
            <person name="Meier-Kolthoff J.P."/>
            <person name="Ohm R.A."/>
            <person name="Otillar R.P."/>
            <person name="Pangilinan J."/>
            <person name="Peng Y."/>
            <person name="Rokas A."/>
            <person name="Rosa C.A."/>
            <person name="Scheuner C."/>
            <person name="Sibirny A.A."/>
            <person name="Slot J.C."/>
            <person name="Stielow J.B."/>
            <person name="Sun H."/>
            <person name="Kurtzman C.P."/>
            <person name="Blackwell M."/>
            <person name="Jeffries T.W."/>
            <person name="Grigoriev I.V."/>
        </authorList>
    </citation>
    <scope>NUCLEOTIDE SEQUENCE [LARGE SCALE GENOMIC DNA]</scope>
    <source>
        <strain evidence="7">NRRL Y-17796</strain>
    </source>
</reference>
<dbReference type="AlphaFoldDB" id="A0A1E4TBN7"/>
<evidence type="ECO:0000313" key="6">
    <source>
        <dbReference type="EMBL" id="ODV89159.1"/>
    </source>
</evidence>
<comment type="subcellular location">
    <subcellularLocation>
        <location evidence="1">Nucleus</location>
    </subcellularLocation>
</comment>
<comment type="catalytic activity">
    <reaction evidence="5">
        <text>Endonucleolytic cleavage of RNA, removing 5'-extranucleotides from tRNA precursor.</text>
        <dbReference type="EC" id="3.1.26.5"/>
    </reaction>
</comment>
<name>A0A1E4TBN7_9ASCO</name>
<dbReference type="Gene3D" id="3.30.70.3250">
    <property type="entry name" value="Ribonuclease P, Pop5 subunit"/>
    <property type="match status" value="1"/>
</dbReference>
<sequence length="133" mass="15210">MVRIKCRYIAFELIDPAHIDEENYSVAIRTPEHRYTSQAIASAIRESVHEHFGDYGAALVNSFFNLKYYSPTTGIGILRIGRDQLRIAQAALTYMNELDSRPTLINCFHVSGTIKHAQMAVHRRSSELVRKCR</sequence>
<dbReference type="GO" id="GO:0033204">
    <property type="term" value="F:ribonuclease P RNA binding"/>
    <property type="evidence" value="ECO:0007669"/>
    <property type="project" value="InterPro"/>
</dbReference>
<dbReference type="InterPro" id="IPR038085">
    <property type="entry name" value="Rnp2-like_sf"/>
</dbReference>
<dbReference type="SUPFAM" id="SSF160350">
    <property type="entry name" value="Rnp2-like"/>
    <property type="match status" value="1"/>
</dbReference>
<keyword evidence="4" id="KW-0539">Nucleus</keyword>
<dbReference type="GO" id="GO:0030681">
    <property type="term" value="C:multimeric ribonuclease P complex"/>
    <property type="evidence" value="ECO:0007669"/>
    <property type="project" value="TreeGrafter"/>
</dbReference>
<keyword evidence="3 5" id="KW-0819">tRNA processing</keyword>
<dbReference type="EC" id="3.1.26.5" evidence="5"/>
<evidence type="ECO:0000313" key="7">
    <source>
        <dbReference type="Proteomes" id="UP000095023"/>
    </source>
</evidence>
<comment type="similarity">
    <text evidence="2 5">Belongs to the eukaryotic/archaeal RNase P protein component 2 family.</text>
</comment>
<dbReference type="PANTHER" id="PTHR15441">
    <property type="entry name" value="RIBONUCLEASE P PROTEIN SUBUNIT P14"/>
    <property type="match status" value="1"/>
</dbReference>
<protein>
    <recommendedName>
        <fullName evidence="5">Ribonuclease P/MRP protein subunit POP5</fullName>
        <ecNumber evidence="5">3.1.26.5</ecNumber>
    </recommendedName>
</protein>
<dbReference type="OrthoDB" id="24745at2759"/>
<dbReference type="Proteomes" id="UP000095023">
    <property type="component" value="Unassembled WGS sequence"/>
</dbReference>
<evidence type="ECO:0000256" key="3">
    <source>
        <dbReference type="ARBA" id="ARBA00022694"/>
    </source>
</evidence>
<dbReference type="GO" id="GO:0005730">
    <property type="term" value="C:nucleolus"/>
    <property type="evidence" value="ECO:0007669"/>
    <property type="project" value="TreeGrafter"/>
</dbReference>
<dbReference type="PANTHER" id="PTHR15441:SF2">
    <property type="entry name" value="RIBONUCLEASE P_MRP PROTEIN SUBUNIT POP5"/>
    <property type="match status" value="1"/>
</dbReference>
<dbReference type="GO" id="GO:0001682">
    <property type="term" value="P:tRNA 5'-leader removal"/>
    <property type="evidence" value="ECO:0007669"/>
    <property type="project" value="InterPro"/>
</dbReference>
<dbReference type="EMBL" id="KV453843">
    <property type="protein sequence ID" value="ODV89159.1"/>
    <property type="molecule type" value="Genomic_DNA"/>
</dbReference>
<dbReference type="InterPro" id="IPR016819">
    <property type="entry name" value="RNase_P/MRP_POP5"/>
</dbReference>
<keyword evidence="7" id="KW-1185">Reference proteome</keyword>
<organism evidence="6 7">
    <name type="scientific">Tortispora caseinolytica NRRL Y-17796</name>
    <dbReference type="NCBI Taxonomy" id="767744"/>
    <lineage>
        <taxon>Eukaryota</taxon>
        <taxon>Fungi</taxon>
        <taxon>Dikarya</taxon>
        <taxon>Ascomycota</taxon>
        <taxon>Saccharomycotina</taxon>
        <taxon>Trigonopsidomycetes</taxon>
        <taxon>Trigonopsidales</taxon>
        <taxon>Trigonopsidaceae</taxon>
        <taxon>Tortispora</taxon>
    </lineage>
</organism>
<gene>
    <name evidence="6" type="ORF">CANCADRAFT_134402</name>
</gene>
<evidence type="ECO:0000256" key="2">
    <source>
        <dbReference type="ARBA" id="ARBA00010800"/>
    </source>
</evidence>
<evidence type="ECO:0000256" key="1">
    <source>
        <dbReference type="ARBA" id="ARBA00004123"/>
    </source>
</evidence>
<comment type="function">
    <text evidence="5">Component of ribonuclease P, a protein complex that generates mature tRNA molecules by cleaving their 5'-ends.</text>
</comment>